<sequence>MEKENAGQLPPQIDLDELLSGDIRAVWNRVACELEQACNWEDLNDKYGRVIRWVEDMYLTNRIDQKEYETLKLVSDQSNKQVVERLTGAA</sequence>
<reference evidence="1 3" key="1">
    <citation type="submission" date="2016-10" db="EMBL/GenBank/DDBJ databases">
        <authorList>
            <person name="Varghese N."/>
            <person name="Submissions S."/>
        </authorList>
    </citation>
    <scope>NUCLEOTIDE SEQUENCE [LARGE SCALE GENOMIC DNA]</scope>
    <source>
        <strain evidence="1 3">BS2976</strain>
    </source>
</reference>
<evidence type="ECO:0000313" key="1">
    <source>
        <dbReference type="EMBL" id="SDR38411.1"/>
    </source>
</evidence>
<organism evidence="2 4">
    <name type="scientific">Pseudomonas grimontii</name>
    <dbReference type="NCBI Taxonomy" id="129847"/>
    <lineage>
        <taxon>Bacteria</taxon>
        <taxon>Pseudomonadati</taxon>
        <taxon>Pseudomonadota</taxon>
        <taxon>Gammaproteobacteria</taxon>
        <taxon>Pseudomonadales</taxon>
        <taxon>Pseudomonadaceae</taxon>
        <taxon>Pseudomonas</taxon>
    </lineage>
</organism>
<proteinExistence type="predicted"/>
<reference evidence="2 4" key="2">
    <citation type="submission" date="2019-06" db="EMBL/GenBank/DDBJ databases">
        <title>Pseudomonas bimorpha sp. nov. isolated from bovine raw milk and skim milk concentrate.</title>
        <authorList>
            <person name="Hofmann K."/>
            <person name="Huptas C."/>
            <person name="Doll E."/>
            <person name="Scherer S."/>
            <person name="Wenning M."/>
        </authorList>
    </citation>
    <scope>NUCLEOTIDE SEQUENCE [LARGE SCALE GENOMIC DNA]</scope>
    <source>
        <strain evidence="2 4">DSM 17515</strain>
    </source>
</reference>
<dbReference type="AlphaFoldDB" id="A0A1H1IL09"/>
<evidence type="ECO:0000313" key="4">
    <source>
        <dbReference type="Proteomes" id="UP000317267"/>
    </source>
</evidence>
<evidence type="ECO:0000313" key="3">
    <source>
        <dbReference type="Proteomes" id="UP000198740"/>
    </source>
</evidence>
<dbReference type="Proteomes" id="UP000198740">
    <property type="component" value="Unassembled WGS sequence"/>
</dbReference>
<accession>A0A1H1IL09</accession>
<dbReference type="Proteomes" id="UP000317267">
    <property type="component" value="Unassembled WGS sequence"/>
</dbReference>
<keyword evidence="3" id="KW-1185">Reference proteome</keyword>
<dbReference type="EMBL" id="FNKM01000002">
    <property type="protein sequence ID" value="SDR38411.1"/>
    <property type="molecule type" value="Genomic_DNA"/>
</dbReference>
<protein>
    <submittedName>
        <fullName evidence="2">Uncharacterized protein</fullName>
    </submittedName>
</protein>
<dbReference type="EMBL" id="VFES01000012">
    <property type="protein sequence ID" value="TWR64412.1"/>
    <property type="molecule type" value="Genomic_DNA"/>
</dbReference>
<gene>
    <name evidence="2" type="ORF">FIV39_19710</name>
    <name evidence="1" type="ORF">SAMN04490186_5862</name>
</gene>
<dbReference type="RefSeq" id="WP_090407945.1">
    <property type="nucleotide sequence ID" value="NZ_FNKM01000002.1"/>
</dbReference>
<comment type="caution">
    <text evidence="2">The sequence shown here is derived from an EMBL/GenBank/DDBJ whole genome shotgun (WGS) entry which is preliminary data.</text>
</comment>
<name>A0A1H1IL09_9PSED</name>
<evidence type="ECO:0000313" key="2">
    <source>
        <dbReference type="EMBL" id="TWR64412.1"/>
    </source>
</evidence>